<evidence type="ECO:0008006" key="7">
    <source>
        <dbReference type="Google" id="ProtNLM"/>
    </source>
</evidence>
<reference evidence="5 6" key="1">
    <citation type="journal article" date="2012" name="Genome Biol.">
        <title>The genome of the polar eukaryotic microalga coccomyxa subellipsoidea reveals traits of cold adaptation.</title>
        <authorList>
            <person name="Blanc G."/>
            <person name="Agarkova I."/>
            <person name="Grimwood J."/>
            <person name="Kuo A."/>
            <person name="Brueggeman A."/>
            <person name="Dunigan D."/>
            <person name="Gurnon J."/>
            <person name="Ladunga I."/>
            <person name="Lindquist E."/>
            <person name="Lucas S."/>
            <person name="Pangilinan J."/>
            <person name="Proschold T."/>
            <person name="Salamov A."/>
            <person name="Schmutz J."/>
            <person name="Weeks D."/>
            <person name="Yamada T."/>
            <person name="Claverie J.M."/>
            <person name="Grigoriev I."/>
            <person name="Van Etten J."/>
            <person name="Lomsadze A."/>
            <person name="Borodovsky M."/>
        </authorList>
    </citation>
    <scope>NUCLEOTIDE SEQUENCE [LARGE SCALE GENOMIC DNA]</scope>
    <source>
        <strain evidence="5 6">C-169</strain>
    </source>
</reference>
<dbReference type="KEGG" id="csl:COCSUDRAFT_37061"/>
<dbReference type="eggNOG" id="KOG0069">
    <property type="taxonomic scope" value="Eukaryota"/>
</dbReference>
<keyword evidence="1 2" id="KW-0560">Oxidoreductase</keyword>
<dbReference type="Pfam" id="PF02826">
    <property type="entry name" value="2-Hacid_dh_C"/>
    <property type="match status" value="1"/>
</dbReference>
<dbReference type="EMBL" id="AGSI01000010">
    <property type="protein sequence ID" value="EIE22438.1"/>
    <property type="molecule type" value="Genomic_DNA"/>
</dbReference>
<evidence type="ECO:0000313" key="5">
    <source>
        <dbReference type="EMBL" id="EIE22438.1"/>
    </source>
</evidence>
<name>I0YVL9_COCSC</name>
<dbReference type="CDD" id="cd12175">
    <property type="entry name" value="2-Hacid_dh_11"/>
    <property type="match status" value="1"/>
</dbReference>
<dbReference type="RefSeq" id="XP_005646982.1">
    <property type="nucleotide sequence ID" value="XM_005646925.1"/>
</dbReference>
<accession>I0YVL9</accession>
<dbReference type="InterPro" id="IPR006139">
    <property type="entry name" value="D-isomer_2_OHA_DH_cat_dom"/>
</dbReference>
<dbReference type="PANTHER" id="PTHR42938:SF25">
    <property type="entry name" value="D-ISOMER SPECIFIC 2-HYDROXYACID DEHYDROGENASE FAMILY PROTEIN"/>
    <property type="match status" value="1"/>
</dbReference>
<evidence type="ECO:0000259" key="4">
    <source>
        <dbReference type="Pfam" id="PF02826"/>
    </source>
</evidence>
<evidence type="ECO:0000259" key="3">
    <source>
        <dbReference type="Pfam" id="PF00389"/>
    </source>
</evidence>
<dbReference type="PROSITE" id="PS00671">
    <property type="entry name" value="D_2_HYDROXYACID_DH_3"/>
    <property type="match status" value="1"/>
</dbReference>
<comment type="caution">
    <text evidence="5">The sequence shown here is derived from an EMBL/GenBank/DDBJ whole genome shotgun (WGS) entry which is preliminary data.</text>
</comment>
<comment type="similarity">
    <text evidence="2">Belongs to the D-isomer specific 2-hydroxyacid dehydrogenase family.</text>
</comment>
<dbReference type="PANTHER" id="PTHR42938">
    <property type="entry name" value="FORMATE DEHYDROGENASE 1"/>
    <property type="match status" value="1"/>
</dbReference>
<protein>
    <recommendedName>
        <fullName evidence="7">D-isomer specific 2-hydroxyacid dehydrogenase NAD-binding domain-containing protein</fullName>
    </recommendedName>
</protein>
<keyword evidence="6" id="KW-1185">Reference proteome</keyword>
<dbReference type="InterPro" id="IPR036291">
    <property type="entry name" value="NAD(P)-bd_dom_sf"/>
</dbReference>
<evidence type="ECO:0000256" key="2">
    <source>
        <dbReference type="RuleBase" id="RU003719"/>
    </source>
</evidence>
<dbReference type="GeneID" id="17040424"/>
<dbReference type="InterPro" id="IPR006140">
    <property type="entry name" value="D-isomer_DH_NAD-bd"/>
</dbReference>
<evidence type="ECO:0000256" key="1">
    <source>
        <dbReference type="ARBA" id="ARBA00023002"/>
    </source>
</evidence>
<dbReference type="Proteomes" id="UP000007264">
    <property type="component" value="Unassembled WGS sequence"/>
</dbReference>
<dbReference type="AlphaFoldDB" id="I0YVL9"/>
<dbReference type="InterPro" id="IPR029753">
    <property type="entry name" value="D-isomer_DH_CS"/>
</dbReference>
<proteinExistence type="inferred from homology"/>
<sequence>MGSCAVDVFRVLFCGQEFNWGYKFTKEALQDDAEIEVSCCPREEVGQHIGSTDLAVPLMARLDSYMLSRAPRLKAILQYGVGVEGIDIPAATERGIWVSNIPSEGTGNALSCAEMAIYLTLACLRSSHACAESIAERRVGVPLGRTLFGTNVLIVGFGGIAKELLPRLRPFGARVTAVRRSSWGQAADASAEALLDDKGGWGDMRRFAAGADVIIVACSQDSSSMGFVNEDLLSACKRGVIIVNVARGGLLDYSAVRAGLKSGHIGGLGLDVHWTEPFDPQDWVAQHPRVVLTPHVAGVTELSYRAMAQIVAQEARRLHRGLPPTIQLAAVPHPRTGVATKPQSS</sequence>
<dbReference type="GO" id="GO:0004617">
    <property type="term" value="F:phosphoglycerate dehydrogenase activity"/>
    <property type="evidence" value="ECO:0007669"/>
    <property type="project" value="TreeGrafter"/>
</dbReference>
<dbReference type="SUPFAM" id="SSF52283">
    <property type="entry name" value="Formate/glycerate dehydrogenase catalytic domain-like"/>
    <property type="match status" value="1"/>
</dbReference>
<dbReference type="Pfam" id="PF00389">
    <property type="entry name" value="2-Hacid_dh"/>
    <property type="match status" value="1"/>
</dbReference>
<organism evidence="5 6">
    <name type="scientific">Coccomyxa subellipsoidea (strain C-169)</name>
    <name type="common">Green microalga</name>
    <dbReference type="NCBI Taxonomy" id="574566"/>
    <lineage>
        <taxon>Eukaryota</taxon>
        <taxon>Viridiplantae</taxon>
        <taxon>Chlorophyta</taxon>
        <taxon>core chlorophytes</taxon>
        <taxon>Trebouxiophyceae</taxon>
        <taxon>Trebouxiophyceae incertae sedis</taxon>
        <taxon>Coccomyxaceae</taxon>
        <taxon>Coccomyxa</taxon>
        <taxon>Coccomyxa subellipsoidea</taxon>
    </lineage>
</organism>
<feature type="domain" description="D-isomer specific 2-hydroxyacid dehydrogenase catalytic" evidence="3">
    <location>
        <begin position="28"/>
        <end position="324"/>
    </location>
</feature>
<evidence type="ECO:0000313" key="6">
    <source>
        <dbReference type="Proteomes" id="UP000007264"/>
    </source>
</evidence>
<dbReference type="SUPFAM" id="SSF51735">
    <property type="entry name" value="NAD(P)-binding Rossmann-fold domains"/>
    <property type="match status" value="1"/>
</dbReference>
<dbReference type="OrthoDB" id="9991913at2759"/>
<gene>
    <name evidence="5" type="ORF">COCSUDRAFT_37061</name>
</gene>
<dbReference type="Gene3D" id="3.40.50.720">
    <property type="entry name" value="NAD(P)-binding Rossmann-like Domain"/>
    <property type="match status" value="2"/>
</dbReference>
<dbReference type="GO" id="GO:0051287">
    <property type="term" value="F:NAD binding"/>
    <property type="evidence" value="ECO:0007669"/>
    <property type="project" value="InterPro"/>
</dbReference>
<feature type="domain" description="D-isomer specific 2-hydroxyacid dehydrogenase NAD-binding" evidence="4">
    <location>
        <begin position="119"/>
        <end position="297"/>
    </location>
</feature>